<dbReference type="Pfam" id="PF12773">
    <property type="entry name" value="DZR"/>
    <property type="match status" value="1"/>
</dbReference>
<evidence type="ECO:0000259" key="1">
    <source>
        <dbReference type="Pfam" id="PF12773"/>
    </source>
</evidence>
<sequence>MDIINNIMDTIINTYNYIISNITPGAIIKFVILYFFILWWAFIIWIVKDITNRTTNVFLQVLSILIVIFLTPIFWLPIYLLMRPRTTIFEKYYEEEELDDEAILEEEVDENEWMEFQCPKCSKVVKDNFKFCPYCEFKLYKECSKCGKELRSDWKICPYCGNHEINDKPKREWTKVGVERIEKKRKQTKEDILAQLWG</sequence>
<dbReference type="AlphaFoldDB" id="K2FXJ5"/>
<evidence type="ECO:0000313" key="2">
    <source>
        <dbReference type="EMBL" id="EKE27663.1"/>
    </source>
</evidence>
<feature type="domain" description="DZANK-type" evidence="1">
    <location>
        <begin position="118"/>
        <end position="161"/>
    </location>
</feature>
<dbReference type="InterPro" id="IPR025874">
    <property type="entry name" value="DZR"/>
</dbReference>
<comment type="caution">
    <text evidence="2">The sequence shown here is derived from an EMBL/GenBank/DDBJ whole genome shotgun (WGS) entry which is preliminary data.</text>
</comment>
<reference evidence="2" key="1">
    <citation type="journal article" date="2012" name="Science">
        <title>Fermentation, hydrogen, and sulfur metabolism in multiple uncultivated bacterial phyla.</title>
        <authorList>
            <person name="Wrighton K.C."/>
            <person name="Thomas B.C."/>
            <person name="Sharon I."/>
            <person name="Miller C.S."/>
            <person name="Castelle C.J."/>
            <person name="VerBerkmoes N.C."/>
            <person name="Wilkins M.J."/>
            <person name="Hettich R.L."/>
            <person name="Lipton M.S."/>
            <person name="Williams K.H."/>
            <person name="Long P.E."/>
            <person name="Banfield J.F."/>
        </authorList>
    </citation>
    <scope>NUCLEOTIDE SEQUENCE [LARGE SCALE GENOMIC DNA]</scope>
</reference>
<protein>
    <recommendedName>
        <fullName evidence="1">DZANK-type domain-containing protein</fullName>
    </recommendedName>
</protein>
<gene>
    <name evidence="2" type="ORF">ACD_3C00178G0004</name>
</gene>
<organism evidence="2">
    <name type="scientific">uncultured bacterium</name>
    <name type="common">gcode 4</name>
    <dbReference type="NCBI Taxonomy" id="1234023"/>
    <lineage>
        <taxon>Bacteria</taxon>
        <taxon>environmental samples</taxon>
    </lineage>
</organism>
<dbReference type="EMBL" id="AMFJ01000452">
    <property type="protein sequence ID" value="EKE27663.1"/>
    <property type="molecule type" value="Genomic_DNA"/>
</dbReference>
<name>K2FXJ5_9BACT</name>
<accession>K2FXJ5</accession>
<proteinExistence type="predicted"/>